<dbReference type="Proteomes" id="UP000031802">
    <property type="component" value="Unassembled WGS sequence"/>
</dbReference>
<evidence type="ECO:0000313" key="5">
    <source>
        <dbReference type="EMBL" id="KGE15438.1"/>
    </source>
</evidence>
<feature type="chain" id="PRO_5002125200" evidence="3">
    <location>
        <begin position="28"/>
        <end position="386"/>
    </location>
</feature>
<dbReference type="STRING" id="1229276.DI53_0811"/>
<dbReference type="eggNOG" id="COG4775">
    <property type="taxonomic scope" value="Bacteria"/>
</dbReference>
<dbReference type="Gene3D" id="2.40.160.50">
    <property type="entry name" value="membrane protein fhac: a member of the omp85/tpsb transporter family"/>
    <property type="match status" value="1"/>
</dbReference>
<dbReference type="InterPro" id="IPR000184">
    <property type="entry name" value="Bac_surfAg_D15"/>
</dbReference>
<dbReference type="AlphaFoldDB" id="A0A0B8T521"/>
<reference evidence="6" key="1">
    <citation type="submission" date="2014-04" db="EMBL/GenBank/DDBJ databases">
        <title>Whole-Genome optical mapping and complete genome sequence of Sphingobacterium deserti sp. nov., a new spaces isolated from desert in the west of China.</title>
        <authorList>
            <person name="Teng C."/>
            <person name="Zhou Z."/>
            <person name="Li X."/>
            <person name="Chen M."/>
            <person name="Lin M."/>
            <person name="Wang L."/>
            <person name="Su S."/>
            <person name="Zhang C."/>
            <person name="Zhang W."/>
        </authorList>
    </citation>
    <scope>NUCLEOTIDE SEQUENCE [LARGE SCALE GENOMIC DNA]</scope>
    <source>
        <strain evidence="6">ACCC05744</strain>
    </source>
</reference>
<evidence type="ECO:0000256" key="1">
    <source>
        <dbReference type="ARBA" id="ARBA00004370"/>
    </source>
</evidence>
<accession>A0A0B8T521</accession>
<dbReference type="OrthoDB" id="9771071at2"/>
<dbReference type="GO" id="GO:0019867">
    <property type="term" value="C:outer membrane"/>
    <property type="evidence" value="ECO:0007669"/>
    <property type="project" value="InterPro"/>
</dbReference>
<evidence type="ECO:0000256" key="2">
    <source>
        <dbReference type="ARBA" id="ARBA00023136"/>
    </source>
</evidence>
<gene>
    <name evidence="5" type="ORF">DI53_0811</name>
</gene>
<reference evidence="5 6" key="2">
    <citation type="journal article" date="2015" name="PLoS ONE">
        <title>Whole-Genome Optical Mapping and Finished Genome Sequence of Sphingobacterium deserti sp. nov., a New Species Isolated from the Western Desert of China.</title>
        <authorList>
            <person name="Teng C."/>
            <person name="Zhou Z."/>
            <person name="Molnar I."/>
            <person name="Li X."/>
            <person name="Tang R."/>
            <person name="Chen M."/>
            <person name="Wang L."/>
            <person name="Su S."/>
            <person name="Zhang W."/>
            <person name="Lin M."/>
        </authorList>
    </citation>
    <scope>NUCLEOTIDE SEQUENCE [LARGE SCALE GENOMIC DNA]</scope>
    <source>
        <strain evidence="6">ACCC05744</strain>
    </source>
</reference>
<evidence type="ECO:0000256" key="3">
    <source>
        <dbReference type="SAM" id="SignalP"/>
    </source>
</evidence>
<keyword evidence="3" id="KW-0732">Signal</keyword>
<evidence type="ECO:0000259" key="4">
    <source>
        <dbReference type="Pfam" id="PF01103"/>
    </source>
</evidence>
<organism evidence="5 6">
    <name type="scientific">Sphingobacterium deserti</name>
    <dbReference type="NCBI Taxonomy" id="1229276"/>
    <lineage>
        <taxon>Bacteria</taxon>
        <taxon>Pseudomonadati</taxon>
        <taxon>Bacteroidota</taxon>
        <taxon>Sphingobacteriia</taxon>
        <taxon>Sphingobacteriales</taxon>
        <taxon>Sphingobacteriaceae</taxon>
        <taxon>Sphingobacterium</taxon>
    </lineage>
</organism>
<feature type="domain" description="Bacterial surface antigen (D15)" evidence="4">
    <location>
        <begin position="100"/>
        <end position="386"/>
    </location>
</feature>
<dbReference type="Pfam" id="PF01103">
    <property type="entry name" value="Omp85"/>
    <property type="match status" value="1"/>
</dbReference>
<protein>
    <submittedName>
        <fullName evidence="5">Surface antigen (D15)</fullName>
    </submittedName>
</protein>
<sequence>MKLTFTFKNVLFFTLFCLQFLPTLTFAQENNLVKKIIKKFLSSETDSTRGGSLIVLPAVGYAQESGFEYGIASTYNFFLDKDDLSSRTSNITLIGTLTTEKQKNIKLTSDIWTKDNEYHILSELRYRDWPFNFYGLGSDTWLADEDFLGQKLIRAKVDVEKSILRNLYAGVNLTYEHFRFEDPELGGIFDQDNVIGKAGGQYLALGVSSLYDTRNNTTYTTDGLYARLKYDYSPNFFGKDNFIGSEVEVDLRGFRKIAQPLTLAAQVLYRGTYGKNVPFYAYRDLGGDMTMRGYYLGRYKDRNYATAQAELRYRFMPRFGIVGFAGTGGTFSPQHAIRLVPSFGGGIRYFFSLEHNSTVRIDYALGEKRPGEKRQSGFYLSISEAF</sequence>
<dbReference type="PATRIC" id="fig|1229276.3.peg.835"/>
<dbReference type="RefSeq" id="WP_037495639.1">
    <property type="nucleotide sequence ID" value="NZ_JJMU01000012.1"/>
</dbReference>
<keyword evidence="6" id="KW-1185">Reference proteome</keyword>
<feature type="signal peptide" evidence="3">
    <location>
        <begin position="1"/>
        <end position="27"/>
    </location>
</feature>
<comment type="subcellular location">
    <subcellularLocation>
        <location evidence="1">Membrane</location>
    </subcellularLocation>
</comment>
<comment type="caution">
    <text evidence="5">The sequence shown here is derived from an EMBL/GenBank/DDBJ whole genome shotgun (WGS) entry which is preliminary data.</text>
</comment>
<keyword evidence="2" id="KW-0472">Membrane</keyword>
<evidence type="ECO:0000313" key="6">
    <source>
        <dbReference type="Proteomes" id="UP000031802"/>
    </source>
</evidence>
<dbReference type="EMBL" id="JJMU01000012">
    <property type="protein sequence ID" value="KGE15438.1"/>
    <property type="molecule type" value="Genomic_DNA"/>
</dbReference>
<proteinExistence type="predicted"/>
<name>A0A0B8T521_9SPHI</name>